<keyword evidence="3" id="KW-1185">Reference proteome</keyword>
<proteinExistence type="predicted"/>
<dbReference type="EMBL" id="FNMY01000001">
    <property type="protein sequence ID" value="SDW31631.1"/>
    <property type="molecule type" value="Genomic_DNA"/>
</dbReference>
<dbReference type="RefSeq" id="WP_090296499.1">
    <property type="nucleotide sequence ID" value="NZ_FNKI01000002.1"/>
</dbReference>
<organism evidence="2 3">
    <name type="scientific">Flagellimonas zhangzhouensis</name>
    <dbReference type="NCBI Taxonomy" id="1073328"/>
    <lineage>
        <taxon>Bacteria</taxon>
        <taxon>Pseudomonadati</taxon>
        <taxon>Bacteroidota</taxon>
        <taxon>Flavobacteriia</taxon>
        <taxon>Flavobacteriales</taxon>
        <taxon>Flavobacteriaceae</taxon>
        <taxon>Flagellimonas</taxon>
    </lineage>
</organism>
<feature type="domain" description="UspA" evidence="1">
    <location>
        <begin position="5"/>
        <end position="121"/>
    </location>
</feature>
<reference evidence="3" key="1">
    <citation type="submission" date="2016-10" db="EMBL/GenBank/DDBJ databases">
        <authorList>
            <person name="Varghese N."/>
            <person name="Submissions S."/>
        </authorList>
    </citation>
    <scope>NUCLEOTIDE SEQUENCE [LARGE SCALE GENOMIC DNA]</scope>
    <source>
        <strain evidence="3">DSM 25030</strain>
    </source>
</reference>
<sequence>MKTYHISVLLDLSKDSEIVLANAVGLAKAIGGVVEVFHVKSPTAFYKDDTSAKVNLEVMVSKFRTKGALPINFIIKKGAVKKRVLEYVSSEQPDFLVLGKTRRFSSVFGRSITDLVIKHTDHTNILLLGKDDELYSFKEMNLGIFGGGIKESGLQIIKNLNPKDDNPVRLFHIKKDKVSKTKKYLGQKTISYVFSKGTNALDSMVNYVTKTNIQLLCVSKEEGKHLWFKTSPIKAVIRKSKIPLMILA</sequence>
<name>A0A1H2SJ18_9FLAO</name>
<dbReference type="Pfam" id="PF00582">
    <property type="entry name" value="Usp"/>
    <property type="match status" value="1"/>
</dbReference>
<dbReference type="Gene3D" id="3.40.50.12370">
    <property type="match status" value="1"/>
</dbReference>
<dbReference type="InterPro" id="IPR006016">
    <property type="entry name" value="UspA"/>
</dbReference>
<dbReference type="STRING" id="1073328.SAMN05216294_2479"/>
<evidence type="ECO:0000259" key="1">
    <source>
        <dbReference type="Pfam" id="PF00582"/>
    </source>
</evidence>
<evidence type="ECO:0000313" key="2">
    <source>
        <dbReference type="EMBL" id="SDW31631.1"/>
    </source>
</evidence>
<evidence type="ECO:0000313" key="3">
    <source>
        <dbReference type="Proteomes" id="UP000199592"/>
    </source>
</evidence>
<protein>
    <submittedName>
        <fullName evidence="2">Universal stress protein family protein</fullName>
    </submittedName>
</protein>
<dbReference type="CDD" id="cd00293">
    <property type="entry name" value="USP-like"/>
    <property type="match status" value="1"/>
</dbReference>
<accession>A0A1H2SJ18</accession>
<dbReference type="Proteomes" id="UP000199592">
    <property type="component" value="Unassembled WGS sequence"/>
</dbReference>
<dbReference type="SUPFAM" id="SSF52402">
    <property type="entry name" value="Adenine nucleotide alpha hydrolases-like"/>
    <property type="match status" value="1"/>
</dbReference>
<gene>
    <name evidence="2" type="ORF">SAMN04487892_1122</name>
</gene>
<dbReference type="AlphaFoldDB" id="A0A1H2SJ18"/>
<dbReference type="OrthoDB" id="1198867at2"/>